<evidence type="ECO:0000313" key="6">
    <source>
        <dbReference type="Proteomes" id="UP001061958"/>
    </source>
</evidence>
<organism evidence="5 6">
    <name type="scientific">Galdieria partita</name>
    <dbReference type="NCBI Taxonomy" id="83374"/>
    <lineage>
        <taxon>Eukaryota</taxon>
        <taxon>Rhodophyta</taxon>
        <taxon>Bangiophyceae</taxon>
        <taxon>Galdieriales</taxon>
        <taxon>Galdieriaceae</taxon>
        <taxon>Galdieria</taxon>
    </lineage>
</organism>
<dbReference type="AlphaFoldDB" id="A0A9C7Q362"/>
<dbReference type="InterPro" id="IPR000504">
    <property type="entry name" value="RRM_dom"/>
</dbReference>
<feature type="compositionally biased region" description="Basic and acidic residues" evidence="3">
    <location>
        <begin position="227"/>
        <end position="240"/>
    </location>
</feature>
<evidence type="ECO:0000256" key="3">
    <source>
        <dbReference type="SAM" id="MobiDB-lite"/>
    </source>
</evidence>
<dbReference type="GO" id="GO:0061574">
    <property type="term" value="C:ASAP complex"/>
    <property type="evidence" value="ECO:0007669"/>
    <property type="project" value="TreeGrafter"/>
</dbReference>
<feature type="region of interest" description="Disordered" evidence="3">
    <location>
        <begin position="180"/>
        <end position="269"/>
    </location>
</feature>
<dbReference type="GO" id="GO:0005737">
    <property type="term" value="C:cytoplasm"/>
    <property type="evidence" value="ECO:0007669"/>
    <property type="project" value="TreeGrafter"/>
</dbReference>
<proteinExistence type="predicted"/>
<keyword evidence="6" id="KW-1185">Reference proteome</keyword>
<sequence length="269" mass="31693">MQSVEDATHMETLSNHSLDGPTNDAMEEEQTLSNKTLYVYPTSERLCEEHLKEIFALFGSIDKLIYTKEEKYGSIVFSNEEDAIKASTIMDGGIIDGKNISVTFYRDFEKYREKMRRNKNRQSAQDFFRGRRGVSSRPFNWRLSNRSGKESKTRTVSRPFNKVEFIDSRKSPVRGRFERERRYVESRRRDSSSPHERSRRSVSIESSRENKLHRVHQSKSHTKRRRASSEESKGSYDSSRHRPSYSRKHSSKRRSHKRRHSSSSNSLQR</sequence>
<keyword evidence="1 2" id="KW-0694">RNA-binding</keyword>
<dbReference type="Proteomes" id="UP001061958">
    <property type="component" value="Unassembled WGS sequence"/>
</dbReference>
<dbReference type="SUPFAM" id="SSF54928">
    <property type="entry name" value="RNA-binding domain, RBD"/>
    <property type="match status" value="1"/>
</dbReference>
<dbReference type="PANTHER" id="PTHR15481">
    <property type="entry name" value="RIBONUCLEIC ACID BINDING PROTEIN S1"/>
    <property type="match status" value="1"/>
</dbReference>
<reference evidence="5" key="1">
    <citation type="journal article" date="2022" name="Proc. Natl. Acad. Sci. U.S.A.">
        <title>Life cycle and functional genomics of the unicellular red alga Galdieria for elucidating algal and plant evolution and industrial use.</title>
        <authorList>
            <person name="Hirooka S."/>
            <person name="Itabashi T."/>
            <person name="Ichinose T.M."/>
            <person name="Onuma R."/>
            <person name="Fujiwara T."/>
            <person name="Yamashita S."/>
            <person name="Jong L.W."/>
            <person name="Tomita R."/>
            <person name="Iwane A.H."/>
            <person name="Miyagishima S.Y."/>
        </authorList>
    </citation>
    <scope>NUCLEOTIDE SEQUENCE</scope>
    <source>
        <strain evidence="5">NBRC 102759</strain>
    </source>
</reference>
<evidence type="ECO:0000256" key="2">
    <source>
        <dbReference type="PROSITE-ProRule" id="PRU00176"/>
    </source>
</evidence>
<dbReference type="OrthoDB" id="439808at2759"/>
<dbReference type="GO" id="GO:0003723">
    <property type="term" value="F:RNA binding"/>
    <property type="evidence" value="ECO:0007669"/>
    <property type="project" value="UniProtKB-UniRule"/>
</dbReference>
<gene>
    <name evidence="5" type="ORF">GpartN1_g7409.t1</name>
</gene>
<feature type="compositionally biased region" description="Polar residues" evidence="3">
    <location>
        <begin position="1"/>
        <end position="17"/>
    </location>
</feature>
<feature type="domain" description="RRM" evidence="4">
    <location>
        <begin position="35"/>
        <end position="107"/>
    </location>
</feature>
<feature type="compositionally biased region" description="Basic and acidic residues" evidence="3">
    <location>
        <begin position="180"/>
        <end position="196"/>
    </location>
</feature>
<reference evidence="5" key="2">
    <citation type="submission" date="2022-01" db="EMBL/GenBank/DDBJ databases">
        <authorList>
            <person name="Hirooka S."/>
            <person name="Miyagishima S.Y."/>
        </authorList>
    </citation>
    <scope>NUCLEOTIDE SEQUENCE</scope>
    <source>
        <strain evidence="5">NBRC 102759</strain>
    </source>
</reference>
<dbReference type="InterPro" id="IPR035979">
    <property type="entry name" value="RBD_domain_sf"/>
</dbReference>
<accession>A0A9C7Q362</accession>
<dbReference type="PANTHER" id="PTHR15481:SF0">
    <property type="entry name" value="LD23870P-RELATED"/>
    <property type="match status" value="1"/>
</dbReference>
<dbReference type="GO" id="GO:0005654">
    <property type="term" value="C:nucleoplasm"/>
    <property type="evidence" value="ECO:0007669"/>
    <property type="project" value="TreeGrafter"/>
</dbReference>
<protein>
    <recommendedName>
        <fullName evidence="4">RRM domain-containing protein</fullName>
    </recommendedName>
</protein>
<dbReference type="EMBL" id="BQMJ01000072">
    <property type="protein sequence ID" value="GJQ15618.1"/>
    <property type="molecule type" value="Genomic_DNA"/>
</dbReference>
<evidence type="ECO:0000313" key="5">
    <source>
        <dbReference type="EMBL" id="GJQ15618.1"/>
    </source>
</evidence>
<dbReference type="PROSITE" id="PS50102">
    <property type="entry name" value="RRM"/>
    <property type="match status" value="1"/>
</dbReference>
<dbReference type="GO" id="GO:0000398">
    <property type="term" value="P:mRNA splicing, via spliceosome"/>
    <property type="evidence" value="ECO:0007669"/>
    <property type="project" value="TreeGrafter"/>
</dbReference>
<dbReference type="InterPro" id="IPR012677">
    <property type="entry name" value="Nucleotide-bd_a/b_plait_sf"/>
</dbReference>
<dbReference type="SMART" id="SM00360">
    <property type="entry name" value="RRM"/>
    <property type="match status" value="1"/>
</dbReference>
<dbReference type="Gene3D" id="3.30.70.330">
    <property type="match status" value="1"/>
</dbReference>
<feature type="region of interest" description="Disordered" evidence="3">
    <location>
        <begin position="1"/>
        <end position="28"/>
    </location>
</feature>
<dbReference type="Pfam" id="PF00076">
    <property type="entry name" value="RRM_1"/>
    <property type="match status" value="1"/>
</dbReference>
<comment type="caution">
    <text evidence="5">The sequence shown here is derived from an EMBL/GenBank/DDBJ whole genome shotgun (WGS) entry which is preliminary data.</text>
</comment>
<feature type="compositionally biased region" description="Basic residues" evidence="3">
    <location>
        <begin position="213"/>
        <end position="226"/>
    </location>
</feature>
<evidence type="ECO:0000256" key="1">
    <source>
        <dbReference type="ARBA" id="ARBA00022884"/>
    </source>
</evidence>
<feature type="compositionally biased region" description="Basic residues" evidence="3">
    <location>
        <begin position="241"/>
        <end position="261"/>
    </location>
</feature>
<evidence type="ECO:0000259" key="4">
    <source>
        <dbReference type="PROSITE" id="PS50102"/>
    </source>
</evidence>
<name>A0A9C7Q362_9RHOD</name>